<name>A0A364Y2D8_9BACT</name>
<dbReference type="Proteomes" id="UP000251889">
    <property type="component" value="Unassembled WGS sequence"/>
</dbReference>
<dbReference type="NCBIfam" id="TIGR04183">
    <property type="entry name" value="Por_Secre_tail"/>
    <property type="match status" value="1"/>
</dbReference>
<evidence type="ECO:0000313" key="2">
    <source>
        <dbReference type="EMBL" id="RAW01035.1"/>
    </source>
</evidence>
<dbReference type="AlphaFoldDB" id="A0A364Y2D8"/>
<keyword evidence="3" id="KW-1185">Reference proteome</keyword>
<proteinExistence type="predicted"/>
<reference evidence="2 3" key="1">
    <citation type="submission" date="2018-06" db="EMBL/GenBank/DDBJ databases">
        <title>Chryseolinea flavus sp. nov., a member of the phylum Bacteroidetes isolated from soil.</title>
        <authorList>
            <person name="Li Y."/>
            <person name="Wang J."/>
        </authorList>
    </citation>
    <scope>NUCLEOTIDE SEQUENCE [LARGE SCALE GENOMIC DNA]</scope>
    <source>
        <strain evidence="2 3">SDU1-6</strain>
    </source>
</reference>
<dbReference type="RefSeq" id="WP_112747190.1">
    <property type="nucleotide sequence ID" value="NZ_QMFY01000005.1"/>
</dbReference>
<sequence>MKKLLLMAFLIFPAGLIFGQGFEVVSLQDSYKGLIGETVRVPIRFKNTTDKTIILIVRKVTAQLGSTQKSFFCLGNDCFDSKIEDYIIKVEPGQVQANLQVALEAGLVPGVSTVRYVAFSKSSPNQTLEFDVNFNVEENAEKQNIFISKEITVKDIYPNPVIENAYIDYHLTSERVKAKIVVHNLLGNTVGEYALPIGENVVRIKVEDVSAGIYFYTLYLNNESVFTRKMMIRK</sequence>
<organism evidence="2 3">
    <name type="scientific">Pseudochryseolinea flava</name>
    <dbReference type="NCBI Taxonomy" id="2059302"/>
    <lineage>
        <taxon>Bacteria</taxon>
        <taxon>Pseudomonadati</taxon>
        <taxon>Bacteroidota</taxon>
        <taxon>Cytophagia</taxon>
        <taxon>Cytophagales</taxon>
        <taxon>Fulvivirgaceae</taxon>
        <taxon>Pseudochryseolinea</taxon>
    </lineage>
</organism>
<comment type="caution">
    <text evidence="2">The sequence shown here is derived from an EMBL/GenBank/DDBJ whole genome shotgun (WGS) entry which is preliminary data.</text>
</comment>
<dbReference type="OrthoDB" id="1522390at2"/>
<feature type="domain" description="Secretion system C-terminal sorting" evidence="1">
    <location>
        <begin position="156"/>
        <end position="232"/>
    </location>
</feature>
<protein>
    <recommendedName>
        <fullName evidence="1">Secretion system C-terminal sorting domain-containing protein</fullName>
    </recommendedName>
</protein>
<dbReference type="EMBL" id="QMFY01000005">
    <property type="protein sequence ID" value="RAW01035.1"/>
    <property type="molecule type" value="Genomic_DNA"/>
</dbReference>
<gene>
    <name evidence="2" type="ORF">DQQ10_12440</name>
</gene>
<evidence type="ECO:0000313" key="3">
    <source>
        <dbReference type="Proteomes" id="UP000251889"/>
    </source>
</evidence>
<dbReference type="Pfam" id="PF18962">
    <property type="entry name" value="Por_Secre_tail"/>
    <property type="match status" value="1"/>
</dbReference>
<accession>A0A364Y2D8</accession>
<dbReference type="InterPro" id="IPR026444">
    <property type="entry name" value="Secre_tail"/>
</dbReference>
<evidence type="ECO:0000259" key="1">
    <source>
        <dbReference type="Pfam" id="PF18962"/>
    </source>
</evidence>